<evidence type="ECO:0000313" key="2">
    <source>
        <dbReference type="EMBL" id="GER25216.1"/>
    </source>
</evidence>
<gene>
    <name evidence="2" type="ORF">STAS_00780</name>
</gene>
<keyword evidence="3" id="KW-1185">Reference proteome</keyword>
<comment type="caution">
    <text evidence="2">The sequence shown here is derived from an EMBL/GenBank/DDBJ whole genome shotgun (WGS) entry which is preliminary data.</text>
</comment>
<protein>
    <submittedName>
        <fullName evidence="2">NT-3 growth factor receptor</fullName>
    </submittedName>
</protein>
<dbReference type="EMBL" id="BKCP01000002">
    <property type="protein sequence ID" value="GER25216.1"/>
    <property type="molecule type" value="Genomic_DNA"/>
</dbReference>
<keyword evidence="2" id="KW-0675">Receptor</keyword>
<evidence type="ECO:0000313" key="3">
    <source>
        <dbReference type="Proteomes" id="UP000325081"/>
    </source>
</evidence>
<accession>A0A5A7NXG0</accession>
<proteinExistence type="predicted"/>
<feature type="region of interest" description="Disordered" evidence="1">
    <location>
        <begin position="62"/>
        <end position="105"/>
    </location>
</feature>
<sequence>MPDGDTMTEDVKTGSVRQCQAELTPCDQGERKEKSIRVSTFLIITNQLQPQPITAASIHQTIRHSGPTARRHKFHSRSPYALPPNNISHPIPTPTSLDEGPTSVR</sequence>
<dbReference type="AlphaFoldDB" id="A0A5A7NXG0"/>
<organism evidence="2 3">
    <name type="scientific">Striga asiatica</name>
    <name type="common">Asiatic witchweed</name>
    <name type="synonym">Buchnera asiatica</name>
    <dbReference type="NCBI Taxonomy" id="4170"/>
    <lineage>
        <taxon>Eukaryota</taxon>
        <taxon>Viridiplantae</taxon>
        <taxon>Streptophyta</taxon>
        <taxon>Embryophyta</taxon>
        <taxon>Tracheophyta</taxon>
        <taxon>Spermatophyta</taxon>
        <taxon>Magnoliopsida</taxon>
        <taxon>eudicotyledons</taxon>
        <taxon>Gunneridae</taxon>
        <taxon>Pentapetalae</taxon>
        <taxon>asterids</taxon>
        <taxon>lamiids</taxon>
        <taxon>Lamiales</taxon>
        <taxon>Orobanchaceae</taxon>
        <taxon>Buchnereae</taxon>
        <taxon>Striga</taxon>
    </lineage>
</organism>
<dbReference type="Proteomes" id="UP000325081">
    <property type="component" value="Unassembled WGS sequence"/>
</dbReference>
<reference evidence="3" key="1">
    <citation type="journal article" date="2019" name="Curr. Biol.">
        <title>Genome Sequence of Striga asiatica Provides Insight into the Evolution of Plant Parasitism.</title>
        <authorList>
            <person name="Yoshida S."/>
            <person name="Kim S."/>
            <person name="Wafula E.K."/>
            <person name="Tanskanen J."/>
            <person name="Kim Y.M."/>
            <person name="Honaas L."/>
            <person name="Yang Z."/>
            <person name="Spallek T."/>
            <person name="Conn C.E."/>
            <person name="Ichihashi Y."/>
            <person name="Cheong K."/>
            <person name="Cui S."/>
            <person name="Der J.P."/>
            <person name="Gundlach H."/>
            <person name="Jiao Y."/>
            <person name="Hori C."/>
            <person name="Ishida J.K."/>
            <person name="Kasahara H."/>
            <person name="Kiba T."/>
            <person name="Kim M.S."/>
            <person name="Koo N."/>
            <person name="Laohavisit A."/>
            <person name="Lee Y.H."/>
            <person name="Lumba S."/>
            <person name="McCourt P."/>
            <person name="Mortimer J.C."/>
            <person name="Mutuku J.M."/>
            <person name="Nomura T."/>
            <person name="Sasaki-Sekimoto Y."/>
            <person name="Seto Y."/>
            <person name="Wang Y."/>
            <person name="Wakatake T."/>
            <person name="Sakakibara H."/>
            <person name="Demura T."/>
            <person name="Yamaguchi S."/>
            <person name="Yoneyama K."/>
            <person name="Manabe R.I."/>
            <person name="Nelson D.C."/>
            <person name="Schulman A.H."/>
            <person name="Timko M.P."/>
            <person name="dePamphilis C.W."/>
            <person name="Choi D."/>
            <person name="Shirasu K."/>
        </authorList>
    </citation>
    <scope>NUCLEOTIDE SEQUENCE [LARGE SCALE GENOMIC DNA]</scope>
    <source>
        <strain evidence="3">cv. UVA1</strain>
    </source>
</reference>
<name>A0A5A7NXG0_STRAF</name>
<evidence type="ECO:0000256" key="1">
    <source>
        <dbReference type="SAM" id="MobiDB-lite"/>
    </source>
</evidence>